<dbReference type="Proteomes" id="UP000009376">
    <property type="component" value="Unassembled WGS sequence"/>
</dbReference>
<dbReference type="Pfam" id="PF08843">
    <property type="entry name" value="AbiEii"/>
    <property type="match status" value="1"/>
</dbReference>
<dbReference type="InterPro" id="IPR014942">
    <property type="entry name" value="AbiEii"/>
</dbReference>
<proteinExistence type="predicted"/>
<reference evidence="1 2" key="1">
    <citation type="journal article" date="2010" name="Proc. Natl. Acad. Sci. U.S.A.">
        <title>Enigmatic, ultrasmall, uncultivated Archaea.</title>
        <authorList>
            <person name="Baker B.J."/>
            <person name="Comolli L.R."/>
            <person name="Dick G.J."/>
            <person name="Hauser L.J."/>
            <person name="Hyatt D."/>
            <person name="Dill B.D."/>
            <person name="Land M.L."/>
            <person name="Verberkmoes N.C."/>
            <person name="Hettich R.L."/>
            <person name="Banfield J.F."/>
        </authorList>
    </citation>
    <scope>NUCLEOTIDE SEQUENCE [LARGE SCALE GENOMIC DNA]</scope>
</reference>
<evidence type="ECO:0008006" key="3">
    <source>
        <dbReference type="Google" id="ProtNLM"/>
    </source>
</evidence>
<evidence type="ECO:0000313" key="1">
    <source>
        <dbReference type="EMBL" id="EFD92374.1"/>
    </source>
</evidence>
<dbReference type="EMBL" id="GG745603">
    <property type="protein sequence ID" value="EFD92374.1"/>
    <property type="molecule type" value="Genomic_DNA"/>
</dbReference>
<protein>
    <recommendedName>
        <fullName evidence="3">Nucleotidyl transferase AbiEii/AbiGii toxin family protein</fullName>
    </recommendedName>
</protein>
<name>D6GWM1_PARA5</name>
<gene>
    <name evidence="1" type="ORF">BJBARM5_0891</name>
</gene>
<evidence type="ECO:0000313" key="2">
    <source>
        <dbReference type="Proteomes" id="UP000009376"/>
    </source>
</evidence>
<sequence length="110" mass="12749">MIDENQLLAGLPHFMDVRQLEKSYLQTLLLYELYARFEKSLVFKGGTALKFFYGLNRFSEDLDFTYNGGYETANLINSIESAIKATMRYWSGVNTAFCWPTGRMPLIIRI</sequence>
<dbReference type="AlphaFoldDB" id="D6GWM1"/>
<accession>D6GWM1</accession>
<dbReference type="Gene3D" id="3.10.450.620">
    <property type="entry name" value="JHP933, nucleotidyltransferase-like core domain"/>
    <property type="match status" value="1"/>
</dbReference>
<organism evidence="1 2">
    <name type="scientific">Candidatus Parvarchaeum acidophilus ARMAN-5</name>
    <dbReference type="NCBI Taxonomy" id="662762"/>
    <lineage>
        <taxon>Archaea</taxon>
        <taxon>Candidatus Parvarchaeota</taxon>
        <taxon>Candidatus Parvarchaeum</taxon>
    </lineage>
</organism>